<evidence type="ECO:0000256" key="11">
    <source>
        <dbReference type="ARBA" id="ARBA00023303"/>
    </source>
</evidence>
<keyword evidence="8 12" id="KW-0406">Ion transport</keyword>
<dbReference type="GO" id="GO:0005886">
    <property type="term" value="C:plasma membrane"/>
    <property type="evidence" value="ECO:0007669"/>
    <property type="project" value="TreeGrafter"/>
</dbReference>
<evidence type="ECO:0000256" key="12">
    <source>
        <dbReference type="RuleBase" id="RU000679"/>
    </source>
</evidence>
<evidence type="ECO:0000256" key="8">
    <source>
        <dbReference type="ARBA" id="ARBA00023065"/>
    </source>
</evidence>
<dbReference type="Proteomes" id="UP001487740">
    <property type="component" value="Unassembled WGS sequence"/>
</dbReference>
<keyword evidence="10 12" id="KW-0739">Sodium transport</keyword>
<evidence type="ECO:0000256" key="3">
    <source>
        <dbReference type="ARBA" id="ARBA00022448"/>
    </source>
</evidence>
<dbReference type="InterPro" id="IPR001873">
    <property type="entry name" value="ENaC"/>
</dbReference>
<evidence type="ECO:0000256" key="9">
    <source>
        <dbReference type="ARBA" id="ARBA00023136"/>
    </source>
</evidence>
<dbReference type="Gene3D" id="1.10.287.770">
    <property type="entry name" value="YojJ-like"/>
    <property type="match status" value="1"/>
</dbReference>
<keyword evidence="3 12" id="KW-0813">Transport</keyword>
<evidence type="ECO:0000313" key="15">
    <source>
        <dbReference type="Proteomes" id="UP001487740"/>
    </source>
</evidence>
<reference evidence="14 15" key="1">
    <citation type="submission" date="2023-03" db="EMBL/GenBank/DDBJ databases">
        <title>High-quality genome of Scylla paramamosain provides insights in environmental adaptation.</title>
        <authorList>
            <person name="Zhang L."/>
        </authorList>
    </citation>
    <scope>NUCLEOTIDE SEQUENCE [LARGE SCALE GENOMIC DNA]</scope>
    <source>
        <strain evidence="14">LZ_2023a</strain>
        <tissue evidence="14">Muscle</tissue>
    </source>
</reference>
<protein>
    <submittedName>
        <fullName evidence="14">Uncharacterized protein</fullName>
    </submittedName>
</protein>
<organism evidence="14 15">
    <name type="scientific">Scylla paramamosain</name>
    <name type="common">Mud crab</name>
    <dbReference type="NCBI Taxonomy" id="85552"/>
    <lineage>
        <taxon>Eukaryota</taxon>
        <taxon>Metazoa</taxon>
        <taxon>Ecdysozoa</taxon>
        <taxon>Arthropoda</taxon>
        <taxon>Crustacea</taxon>
        <taxon>Multicrustacea</taxon>
        <taxon>Malacostraca</taxon>
        <taxon>Eumalacostraca</taxon>
        <taxon>Eucarida</taxon>
        <taxon>Decapoda</taxon>
        <taxon>Pleocyemata</taxon>
        <taxon>Brachyura</taxon>
        <taxon>Eubrachyura</taxon>
        <taxon>Portunoidea</taxon>
        <taxon>Portunidae</taxon>
        <taxon>Portuninae</taxon>
        <taxon>Scylla</taxon>
    </lineage>
</organism>
<keyword evidence="15" id="KW-1185">Reference proteome</keyword>
<evidence type="ECO:0000313" key="14">
    <source>
        <dbReference type="EMBL" id="KAK8376859.1"/>
    </source>
</evidence>
<comment type="subcellular location">
    <subcellularLocation>
        <location evidence="1">Membrane</location>
        <topology evidence="1">Multi-pass membrane protein</topology>
    </subcellularLocation>
</comment>
<feature type="compositionally biased region" description="Basic and acidic residues" evidence="13">
    <location>
        <begin position="75"/>
        <end position="87"/>
    </location>
</feature>
<dbReference type="PANTHER" id="PTHR11690:SF248">
    <property type="entry name" value="PICKPOCKET 17, ISOFORM A"/>
    <property type="match status" value="1"/>
</dbReference>
<dbReference type="Pfam" id="PF00858">
    <property type="entry name" value="ASC"/>
    <property type="match status" value="1"/>
</dbReference>
<keyword evidence="5 12" id="KW-0812">Transmembrane</keyword>
<evidence type="ECO:0000256" key="6">
    <source>
        <dbReference type="ARBA" id="ARBA00022989"/>
    </source>
</evidence>
<feature type="compositionally biased region" description="Basic and acidic residues" evidence="13">
    <location>
        <begin position="27"/>
        <end position="63"/>
    </location>
</feature>
<name>A0AAW0SPG4_SCYPA</name>
<dbReference type="AlphaFoldDB" id="A0AAW0SPG4"/>
<dbReference type="EMBL" id="JARAKH010000048">
    <property type="protein sequence ID" value="KAK8376859.1"/>
    <property type="molecule type" value="Genomic_DNA"/>
</dbReference>
<keyword evidence="9" id="KW-0472">Membrane</keyword>
<feature type="region of interest" description="Disordered" evidence="13">
    <location>
        <begin position="1"/>
        <end position="87"/>
    </location>
</feature>
<evidence type="ECO:0000256" key="7">
    <source>
        <dbReference type="ARBA" id="ARBA00023053"/>
    </source>
</evidence>
<comment type="similarity">
    <text evidence="2 12">Belongs to the amiloride-sensitive sodium channel (TC 1.A.6) family.</text>
</comment>
<dbReference type="PRINTS" id="PR01078">
    <property type="entry name" value="AMINACHANNEL"/>
</dbReference>
<accession>A0AAW0SPG4</accession>
<keyword evidence="11 12" id="KW-0407">Ion channel</keyword>
<dbReference type="PANTHER" id="PTHR11690">
    <property type="entry name" value="AMILORIDE-SENSITIVE SODIUM CHANNEL-RELATED"/>
    <property type="match status" value="1"/>
</dbReference>
<feature type="region of interest" description="Disordered" evidence="13">
    <location>
        <begin position="371"/>
        <end position="391"/>
    </location>
</feature>
<evidence type="ECO:0000256" key="10">
    <source>
        <dbReference type="ARBA" id="ARBA00023201"/>
    </source>
</evidence>
<sequence>MMGTNRKRRSLEEMETTRQRSMPNLRQGREDTRAWMSREPKMRRERNEESGVNGDEERREKNPLGRGVNAQGVKKLQERHENRTSSREKRNAIWSFLFGDEEEEEDEEEEMEVVTSGNRAIPFPASPKSEAVDYKTFIKASLFPVYFFVFCTTDEVQDEDVVGGNGGLNDLGLIKNIRSKCSTYFLYFLIQEKERNFVEDDEDTYVDLKTVGSDCPQDDYRETITFNPICNLEVVCDNYGCFDYFLRELCMEMVQYSYLKGKLTCPCPPACKYHSNGQLILHMVIVAPFPSLSPHSNSNNSDPVRLHFYMDSLSYEKIEESPAFTWNTLVCNVGGNLGLFLGMSIVTLVELLEFLIDLLFSCCNFRKSDATRGGGGGGRGSSPVIGQDGFY</sequence>
<proteinExistence type="inferred from homology"/>
<dbReference type="GO" id="GO:0015280">
    <property type="term" value="F:ligand-gated sodium channel activity"/>
    <property type="evidence" value="ECO:0007669"/>
    <property type="project" value="TreeGrafter"/>
</dbReference>
<evidence type="ECO:0000256" key="2">
    <source>
        <dbReference type="ARBA" id="ARBA00007193"/>
    </source>
</evidence>
<evidence type="ECO:0000256" key="13">
    <source>
        <dbReference type="SAM" id="MobiDB-lite"/>
    </source>
</evidence>
<keyword evidence="7" id="KW-0915">Sodium</keyword>
<gene>
    <name evidence="14" type="ORF">O3P69_010060</name>
</gene>
<keyword evidence="4 12" id="KW-0894">Sodium channel</keyword>
<evidence type="ECO:0000256" key="5">
    <source>
        <dbReference type="ARBA" id="ARBA00022692"/>
    </source>
</evidence>
<comment type="caution">
    <text evidence="14">The sequence shown here is derived from an EMBL/GenBank/DDBJ whole genome shotgun (WGS) entry which is preliminary data.</text>
</comment>
<keyword evidence="6" id="KW-1133">Transmembrane helix</keyword>
<evidence type="ECO:0000256" key="4">
    <source>
        <dbReference type="ARBA" id="ARBA00022461"/>
    </source>
</evidence>
<evidence type="ECO:0000256" key="1">
    <source>
        <dbReference type="ARBA" id="ARBA00004141"/>
    </source>
</evidence>